<evidence type="ECO:0000313" key="3">
    <source>
        <dbReference type="EMBL" id="CAL6095681.1"/>
    </source>
</evidence>
<accession>A0AA86N8M5</accession>
<keyword evidence="4" id="KW-1185">Reference proteome</keyword>
<keyword evidence="1" id="KW-0812">Transmembrane</keyword>
<comment type="caution">
    <text evidence="2">The sequence shown here is derived from an EMBL/GenBank/DDBJ whole genome shotgun (WGS) entry which is preliminary data.</text>
</comment>
<gene>
    <name evidence="2" type="ORF">HINF_LOCUS2059</name>
    <name evidence="3" type="ORF">HINF_LOCUS68066</name>
</gene>
<evidence type="ECO:0000313" key="2">
    <source>
        <dbReference type="EMBL" id="CAI9914414.1"/>
    </source>
</evidence>
<keyword evidence="1" id="KW-0472">Membrane</keyword>
<organism evidence="2">
    <name type="scientific">Hexamita inflata</name>
    <dbReference type="NCBI Taxonomy" id="28002"/>
    <lineage>
        <taxon>Eukaryota</taxon>
        <taxon>Metamonada</taxon>
        <taxon>Diplomonadida</taxon>
        <taxon>Hexamitidae</taxon>
        <taxon>Hexamitinae</taxon>
        <taxon>Hexamita</taxon>
    </lineage>
</organism>
<proteinExistence type="predicted"/>
<keyword evidence="1" id="KW-1133">Transmembrane helix</keyword>
<protein>
    <submittedName>
        <fullName evidence="3">Hypothetical_protein</fullName>
    </submittedName>
</protein>
<reference evidence="3 4" key="2">
    <citation type="submission" date="2024-07" db="EMBL/GenBank/DDBJ databases">
        <authorList>
            <person name="Akdeniz Z."/>
        </authorList>
    </citation>
    <scope>NUCLEOTIDE SEQUENCE [LARGE SCALE GENOMIC DNA]</scope>
</reference>
<reference evidence="2" key="1">
    <citation type="submission" date="2023-06" db="EMBL/GenBank/DDBJ databases">
        <authorList>
            <person name="Kurt Z."/>
        </authorList>
    </citation>
    <scope>NUCLEOTIDE SEQUENCE</scope>
</reference>
<feature type="transmembrane region" description="Helical" evidence="1">
    <location>
        <begin position="167"/>
        <end position="188"/>
    </location>
</feature>
<evidence type="ECO:0000256" key="1">
    <source>
        <dbReference type="SAM" id="Phobius"/>
    </source>
</evidence>
<dbReference type="Proteomes" id="UP001642409">
    <property type="component" value="Unassembled WGS sequence"/>
</dbReference>
<dbReference type="AlphaFoldDB" id="A0AA86N8M5"/>
<evidence type="ECO:0000313" key="4">
    <source>
        <dbReference type="Proteomes" id="UP001642409"/>
    </source>
</evidence>
<dbReference type="EMBL" id="CATOUU010000050">
    <property type="protein sequence ID" value="CAI9914414.1"/>
    <property type="molecule type" value="Genomic_DNA"/>
</dbReference>
<dbReference type="EMBL" id="CAXDID020000478">
    <property type="protein sequence ID" value="CAL6095681.1"/>
    <property type="molecule type" value="Genomic_DNA"/>
</dbReference>
<name>A0AA86N8M5_9EUKA</name>
<sequence length="1189" mass="137165">MISALRTDCDDLSYINILKLVYRSRAVYYLCVVLIYLQFRNIQSRDSKIVNNIWCAGSISLWPGGRNETTNNILSPKRTGTFLFVFCIIYSLQPRPGYPQWPSRRDEAGSRACIPGRGCTTAVLPRLSREPESNFWKRTIFMICALRTDCDDLSYINVLKLVYRSRAVYYLCVVLIFYNLEISGAATLKQQIIFGMQVVYRSGPADVMKRRTTFGRQSALGHFYLSFVSFIAYSRGPEIRERPSRRDEAASRACIPGRGYTTADLPRLSREPESNFWKRTIFMISALRTDCDDLSYINILKLVYRSRAVYYLCVVLIYLQFRNIQSRDSKIVNNIWCAGSISLWPGGRNETTNQIRPPKRTGTLLFVFCIIYSLHSRPGDTQWPSRRDEAGSRACIPGRGCTTAVLPRLSREPESNFWKRTIFMICTLRTDCDDLSYINVLKLVYRSRAVYYLCVVLIFYNLEISGAATLKQQIIFGMQVVYRSGPADVMKRRTTFGRQSALGHFYLSFVSFIAYSRGPEIRERPSRRDEAASRACIPGRGYTTAVLPRLSREPESNFWKRTIFMISALRTDCDDLSYINILKLVYRSRAVYYLCVVLIYLQFRNIQSRDSKIVNNIWCAGSISLWPGGRNETTNQIRPPKRTGTLLFVFCIIYSLHSRPGDTQWPSRRDEAGSRACIPGRGCTTAVLPRLSREPESNFWKRTIFMICTLRTDCDDLSYINVLKLVYRSRAVYYLCVVLIFYNLEISGAATLKQQIIFEMQVVYRSGLTDVMKRRTTFGRQNALGHCYLSSVSFIAYSRGPVQLLNQIIVIGTHFEASNEQIQQRLQRIQPLKKSYIVTRNIFYHNFHLQLLFRIHVLGHCYLSSVSFIAYSRGPEIRERPSRRDEAGSRACIPGRGYTTADLPRLSREPESNFWKRTIFMICILRTDCDDLSYINVLKLVYRSRAVYYLCVVLIFYNLEISGAATLKQQIIFGMQVVYRSGPADVMKRRTTFGRQSALGHFYLSFVSFIAYSRGPEIRERPSRRDEAASRACIPGRGYTTADLPRLSREPESNFWKRTIFMICTLRTDCDDLSYINVLKLVYRSRAVYYLCVVLIFYNLEISGAATLKQQIIFEMQVVYRSGPADVMKRRTTFCLQSALGHCYLSSVSFIAYSQGPVQLPNQIIVLQYINLIYDFFHINIQNIKQNVK</sequence>
<feature type="transmembrane region" description="Helical" evidence="1">
    <location>
        <begin position="20"/>
        <end position="39"/>
    </location>
</feature>